<proteinExistence type="predicted"/>
<feature type="transmembrane region" description="Helical" evidence="1">
    <location>
        <begin position="56"/>
        <end position="74"/>
    </location>
</feature>
<dbReference type="Proteomes" id="UP000755654">
    <property type="component" value="Unassembled WGS sequence"/>
</dbReference>
<evidence type="ECO:0000313" key="3">
    <source>
        <dbReference type="Proteomes" id="UP000755654"/>
    </source>
</evidence>
<sequence length="179" mass="18639">MISSGTDQALQNLINAMGPWWGTLEDFVFFGGLAIVVGALTSMYKSGKQGAPVTKLALFSFVAGVLMTSLPAWMDSLSQTAFQTNAPSALTLNPSSNGTGEYATIVTFVFDVLMLVGLIATVKALLLFRDTSEDRSKMGPAIGHLVGGVVALNMKTMLLSLGATVGGVFQTAITKILGG</sequence>
<keyword evidence="1" id="KW-0812">Transmembrane</keyword>
<keyword evidence="1" id="KW-1133">Transmembrane helix</keyword>
<keyword evidence="3" id="KW-1185">Reference proteome</keyword>
<name>A0ABS5ZVL1_9PROT</name>
<keyword evidence="1" id="KW-0472">Membrane</keyword>
<evidence type="ECO:0000313" key="2">
    <source>
        <dbReference type="EMBL" id="MBU2759263.1"/>
    </source>
</evidence>
<feature type="transmembrane region" description="Helical" evidence="1">
    <location>
        <begin position="102"/>
        <end position="128"/>
    </location>
</feature>
<dbReference type="EMBL" id="JAAOMP010000035">
    <property type="protein sequence ID" value="MBU2759263.1"/>
    <property type="molecule type" value="Genomic_DNA"/>
</dbReference>
<comment type="caution">
    <text evidence="2">The sequence shown here is derived from an EMBL/GenBank/DDBJ whole genome shotgun (WGS) entry which is preliminary data.</text>
</comment>
<protein>
    <submittedName>
        <fullName evidence="2">Uncharacterized protein</fullName>
    </submittedName>
</protein>
<accession>A0ABS5ZVL1</accession>
<dbReference type="RefSeq" id="WP_215880809.1">
    <property type="nucleotide sequence ID" value="NZ_JAAOMP010000035.1"/>
</dbReference>
<feature type="transmembrane region" description="Helical" evidence="1">
    <location>
        <begin position="27"/>
        <end position="44"/>
    </location>
</feature>
<organism evidence="2 3">
    <name type="scientific">Acidithiobacillus sulfurivorans</name>
    <dbReference type="NCBI Taxonomy" id="1958756"/>
    <lineage>
        <taxon>Bacteria</taxon>
        <taxon>Pseudomonadati</taxon>
        <taxon>Pseudomonadota</taxon>
        <taxon>Acidithiobacillia</taxon>
        <taxon>Acidithiobacillales</taxon>
        <taxon>Acidithiobacillaceae</taxon>
        <taxon>Acidithiobacillus</taxon>
    </lineage>
</organism>
<gene>
    <name evidence="2" type="ORF">HAP95_03620</name>
</gene>
<evidence type="ECO:0000256" key="1">
    <source>
        <dbReference type="SAM" id="Phobius"/>
    </source>
</evidence>
<reference evidence="2 3" key="1">
    <citation type="journal article" date="2021" name="ISME J.">
        <title>Genomic evolution of the class Acidithiobacillia: deep-branching Proteobacteria living in extreme acidic conditions.</title>
        <authorList>
            <person name="Moya-Beltran A."/>
            <person name="Beard S."/>
            <person name="Rojas-Villalobos C."/>
            <person name="Issotta F."/>
            <person name="Gallardo Y."/>
            <person name="Ulloa R."/>
            <person name="Giaveno A."/>
            <person name="Degli Esposti M."/>
            <person name="Johnson D.B."/>
            <person name="Quatrini R."/>
        </authorList>
    </citation>
    <scope>NUCLEOTIDE SEQUENCE [LARGE SCALE GENOMIC DNA]</scope>
    <source>
        <strain evidence="2 3">RW2</strain>
    </source>
</reference>